<comment type="caution">
    <text evidence="1">The sequence shown here is derived from an EMBL/GenBank/DDBJ whole genome shotgun (WGS) entry which is preliminary data.</text>
</comment>
<accession>A0ABY3C879</accession>
<dbReference type="InterPro" id="IPR011990">
    <property type="entry name" value="TPR-like_helical_dom_sf"/>
</dbReference>
<keyword evidence="2" id="KW-1185">Reference proteome</keyword>
<evidence type="ECO:0000313" key="2">
    <source>
        <dbReference type="Proteomes" id="UP000733744"/>
    </source>
</evidence>
<proteinExistence type="predicted"/>
<dbReference type="Proteomes" id="UP000733744">
    <property type="component" value="Unassembled WGS sequence"/>
</dbReference>
<gene>
    <name evidence="1" type="ORF">EKO24_014810</name>
</gene>
<evidence type="ECO:0008006" key="3">
    <source>
        <dbReference type="Google" id="ProtNLM"/>
    </source>
</evidence>
<dbReference type="EMBL" id="RYFG02000107">
    <property type="protein sequence ID" value="TRW92695.1"/>
    <property type="molecule type" value="Genomic_DNA"/>
</dbReference>
<protein>
    <recommendedName>
        <fullName evidence="3">Tetratricopeptide repeat protein</fullName>
    </recommendedName>
</protein>
<organism evidence="1 2">
    <name type="scientific">Candidatus Methylobacter oryzae</name>
    <dbReference type="NCBI Taxonomy" id="2497749"/>
    <lineage>
        <taxon>Bacteria</taxon>
        <taxon>Pseudomonadati</taxon>
        <taxon>Pseudomonadota</taxon>
        <taxon>Gammaproteobacteria</taxon>
        <taxon>Methylococcales</taxon>
        <taxon>Methylococcaceae</taxon>
        <taxon>Methylobacter</taxon>
    </lineage>
</organism>
<evidence type="ECO:0000313" key="1">
    <source>
        <dbReference type="EMBL" id="TRW92695.1"/>
    </source>
</evidence>
<reference evidence="1 2" key="1">
    <citation type="journal article" date="2019" name="Antonie Van Leeuwenhoek">
        <title>Description of 'Ca. Methylobacter oryzae' KRF1, a novel species from the environmentally important Methylobacter clade 2.</title>
        <authorList>
            <person name="Khatri K."/>
            <person name="Mohite J.A."/>
            <person name="Pandit P.S."/>
            <person name="Bahulikar R."/>
            <person name="Rahalkar M.C."/>
        </authorList>
    </citation>
    <scope>NUCLEOTIDE SEQUENCE [LARGE SCALE GENOMIC DNA]</scope>
    <source>
        <strain evidence="1 2">KRF1</strain>
    </source>
</reference>
<name>A0ABY3C879_9GAMM</name>
<sequence>MLAANDNTQALWFSIRNLDAAEAAYQRSLDLHAADDALGRSRRLHQIGNVEHQRFKEARRRSEPPETLLQYVQLAETRYLEALRLCPKHAITDLGPMRNSNATCSTAPLLTPKPLPTVSAAIHGSRLTWKV</sequence>
<dbReference type="RefSeq" id="WP_127028485.1">
    <property type="nucleotide sequence ID" value="NZ_RYFG02000107.1"/>
</dbReference>
<dbReference type="Gene3D" id="1.25.40.10">
    <property type="entry name" value="Tetratricopeptide repeat domain"/>
    <property type="match status" value="1"/>
</dbReference>